<dbReference type="AlphaFoldDB" id="A0A072UTB0"/>
<dbReference type="EMBL" id="CM001219">
    <property type="protein sequence ID" value="KEH33079.1"/>
    <property type="molecule type" value="Genomic_DNA"/>
</dbReference>
<protein>
    <submittedName>
        <fullName evidence="1 2">Uncharacterized protein</fullName>
    </submittedName>
</protein>
<evidence type="ECO:0000313" key="3">
    <source>
        <dbReference type="Proteomes" id="UP000002051"/>
    </source>
</evidence>
<organism evidence="1 3">
    <name type="scientific">Medicago truncatula</name>
    <name type="common">Barrel medic</name>
    <name type="synonym">Medicago tribuloides</name>
    <dbReference type="NCBI Taxonomy" id="3880"/>
    <lineage>
        <taxon>Eukaryota</taxon>
        <taxon>Viridiplantae</taxon>
        <taxon>Streptophyta</taxon>
        <taxon>Embryophyta</taxon>
        <taxon>Tracheophyta</taxon>
        <taxon>Spermatophyta</taxon>
        <taxon>Magnoliopsida</taxon>
        <taxon>eudicotyledons</taxon>
        <taxon>Gunneridae</taxon>
        <taxon>Pentapetalae</taxon>
        <taxon>rosids</taxon>
        <taxon>fabids</taxon>
        <taxon>Fabales</taxon>
        <taxon>Fabaceae</taxon>
        <taxon>Papilionoideae</taxon>
        <taxon>50 kb inversion clade</taxon>
        <taxon>NPAAA clade</taxon>
        <taxon>Hologalegina</taxon>
        <taxon>IRL clade</taxon>
        <taxon>Trifolieae</taxon>
        <taxon>Medicago</taxon>
    </lineage>
</organism>
<dbReference type="HOGENOM" id="CLU_1789769_0_0_1"/>
<dbReference type="Proteomes" id="UP000002051">
    <property type="component" value="Chromosome 3"/>
</dbReference>
<gene>
    <name evidence="1" type="ordered locus">MTR_3g021205</name>
</gene>
<evidence type="ECO:0000313" key="1">
    <source>
        <dbReference type="EMBL" id="KEH33079.1"/>
    </source>
</evidence>
<keyword evidence="3" id="KW-1185">Reference proteome</keyword>
<reference evidence="2" key="3">
    <citation type="submission" date="2015-04" db="UniProtKB">
        <authorList>
            <consortium name="EnsemblPlants"/>
        </authorList>
    </citation>
    <scope>IDENTIFICATION</scope>
    <source>
        <strain evidence="2">cv. Jemalong A17</strain>
    </source>
</reference>
<dbReference type="EnsemblPlants" id="KEH33079">
    <property type="protein sequence ID" value="KEH33079"/>
    <property type="gene ID" value="MTR_3g021205"/>
</dbReference>
<sequence length="145" mass="16546">MYTGLVATQTDNVSHVPGRRKQKAAAFDTCQNLPVPPFHMALVSHSQRAFQFSPIAAAIWHPYLFISRDKFKSDASRNKSNLEGLELDGKVVLTRVTKSCAVVWRGDKNYSFCPVPYLQFDLFLKLFYKSNTGQLELFYPVLHFL</sequence>
<accession>A0A072UTB0</accession>
<proteinExistence type="predicted"/>
<reference evidence="1 3" key="1">
    <citation type="journal article" date="2011" name="Nature">
        <title>The Medicago genome provides insight into the evolution of rhizobial symbioses.</title>
        <authorList>
            <person name="Young N.D."/>
            <person name="Debelle F."/>
            <person name="Oldroyd G.E."/>
            <person name="Geurts R."/>
            <person name="Cannon S.B."/>
            <person name="Udvardi M.K."/>
            <person name="Benedito V.A."/>
            <person name="Mayer K.F."/>
            <person name="Gouzy J."/>
            <person name="Schoof H."/>
            <person name="Van de Peer Y."/>
            <person name="Proost S."/>
            <person name="Cook D.R."/>
            <person name="Meyers B.C."/>
            <person name="Spannagl M."/>
            <person name="Cheung F."/>
            <person name="De Mita S."/>
            <person name="Krishnakumar V."/>
            <person name="Gundlach H."/>
            <person name="Zhou S."/>
            <person name="Mudge J."/>
            <person name="Bharti A.K."/>
            <person name="Murray J.D."/>
            <person name="Naoumkina M.A."/>
            <person name="Rosen B."/>
            <person name="Silverstein K.A."/>
            <person name="Tang H."/>
            <person name="Rombauts S."/>
            <person name="Zhao P.X."/>
            <person name="Zhou P."/>
            <person name="Barbe V."/>
            <person name="Bardou P."/>
            <person name="Bechner M."/>
            <person name="Bellec A."/>
            <person name="Berger A."/>
            <person name="Berges H."/>
            <person name="Bidwell S."/>
            <person name="Bisseling T."/>
            <person name="Choisne N."/>
            <person name="Couloux A."/>
            <person name="Denny R."/>
            <person name="Deshpande S."/>
            <person name="Dai X."/>
            <person name="Doyle J.J."/>
            <person name="Dudez A.M."/>
            <person name="Farmer A.D."/>
            <person name="Fouteau S."/>
            <person name="Franken C."/>
            <person name="Gibelin C."/>
            <person name="Gish J."/>
            <person name="Goldstein S."/>
            <person name="Gonzalez A.J."/>
            <person name="Green P.J."/>
            <person name="Hallab A."/>
            <person name="Hartog M."/>
            <person name="Hua A."/>
            <person name="Humphray S.J."/>
            <person name="Jeong D.H."/>
            <person name="Jing Y."/>
            <person name="Jocker A."/>
            <person name="Kenton S.M."/>
            <person name="Kim D.J."/>
            <person name="Klee K."/>
            <person name="Lai H."/>
            <person name="Lang C."/>
            <person name="Lin S."/>
            <person name="Macmil S.L."/>
            <person name="Magdelenat G."/>
            <person name="Matthews L."/>
            <person name="McCorrison J."/>
            <person name="Monaghan E.L."/>
            <person name="Mun J.H."/>
            <person name="Najar F.Z."/>
            <person name="Nicholson C."/>
            <person name="Noirot C."/>
            <person name="O'Bleness M."/>
            <person name="Paule C.R."/>
            <person name="Poulain J."/>
            <person name="Prion F."/>
            <person name="Qin B."/>
            <person name="Qu C."/>
            <person name="Retzel E.F."/>
            <person name="Riddle C."/>
            <person name="Sallet E."/>
            <person name="Samain S."/>
            <person name="Samson N."/>
            <person name="Sanders I."/>
            <person name="Saurat O."/>
            <person name="Scarpelli C."/>
            <person name="Schiex T."/>
            <person name="Segurens B."/>
            <person name="Severin A.J."/>
            <person name="Sherrier D.J."/>
            <person name="Shi R."/>
            <person name="Sims S."/>
            <person name="Singer S.R."/>
            <person name="Sinharoy S."/>
            <person name="Sterck L."/>
            <person name="Viollet A."/>
            <person name="Wang B.B."/>
            <person name="Wang K."/>
            <person name="Wang M."/>
            <person name="Wang X."/>
            <person name="Warfsmann J."/>
            <person name="Weissenbach J."/>
            <person name="White D.D."/>
            <person name="White J.D."/>
            <person name="Wiley G.B."/>
            <person name="Wincker P."/>
            <person name="Xing Y."/>
            <person name="Yang L."/>
            <person name="Yao Z."/>
            <person name="Ying F."/>
            <person name="Zhai J."/>
            <person name="Zhou L."/>
            <person name="Zuber A."/>
            <person name="Denarie J."/>
            <person name="Dixon R.A."/>
            <person name="May G.D."/>
            <person name="Schwartz D.C."/>
            <person name="Rogers J."/>
            <person name="Quetier F."/>
            <person name="Town C.D."/>
            <person name="Roe B.A."/>
        </authorList>
    </citation>
    <scope>NUCLEOTIDE SEQUENCE [LARGE SCALE GENOMIC DNA]</scope>
    <source>
        <strain evidence="1">A17</strain>
        <strain evidence="2 3">cv. Jemalong A17</strain>
    </source>
</reference>
<evidence type="ECO:0000313" key="2">
    <source>
        <dbReference type="EnsemblPlants" id="KEH33079"/>
    </source>
</evidence>
<reference evidence="1 3" key="2">
    <citation type="journal article" date="2014" name="BMC Genomics">
        <title>An improved genome release (version Mt4.0) for the model legume Medicago truncatula.</title>
        <authorList>
            <person name="Tang H."/>
            <person name="Krishnakumar V."/>
            <person name="Bidwell S."/>
            <person name="Rosen B."/>
            <person name="Chan A."/>
            <person name="Zhou S."/>
            <person name="Gentzbittel L."/>
            <person name="Childs K.L."/>
            <person name="Yandell M."/>
            <person name="Gundlach H."/>
            <person name="Mayer K.F."/>
            <person name="Schwartz D.C."/>
            <person name="Town C.D."/>
        </authorList>
    </citation>
    <scope>GENOME REANNOTATION</scope>
    <source>
        <strain evidence="1">A17</strain>
        <strain evidence="2 3">cv. Jemalong A17</strain>
    </source>
</reference>
<name>A0A072UTB0_MEDTR</name>